<protein>
    <submittedName>
        <fullName evidence="1">Uncharacterized protein</fullName>
    </submittedName>
</protein>
<organism evidence="1 2">
    <name type="scientific">Pseudomonas fluorescens</name>
    <dbReference type="NCBI Taxonomy" id="294"/>
    <lineage>
        <taxon>Bacteria</taxon>
        <taxon>Pseudomonadati</taxon>
        <taxon>Pseudomonadota</taxon>
        <taxon>Gammaproteobacteria</taxon>
        <taxon>Pseudomonadales</taxon>
        <taxon>Pseudomonadaceae</taxon>
        <taxon>Pseudomonas</taxon>
    </lineage>
</organism>
<dbReference type="RefSeq" id="WP_095943429.1">
    <property type="nucleotide sequence ID" value="NZ_CABVJE010000002.1"/>
</dbReference>
<gene>
    <name evidence="1" type="ORF">PS938_00526</name>
</gene>
<dbReference type="EMBL" id="CABVJE010000002">
    <property type="protein sequence ID" value="VVP79369.1"/>
    <property type="molecule type" value="Genomic_DNA"/>
</dbReference>
<accession>A0A5E7RZE1</accession>
<dbReference type="OrthoDB" id="5951339at2"/>
<evidence type="ECO:0000313" key="2">
    <source>
        <dbReference type="Proteomes" id="UP000327191"/>
    </source>
</evidence>
<dbReference type="SUPFAM" id="SSF55486">
    <property type="entry name" value="Metalloproteases ('zincins'), catalytic domain"/>
    <property type="match status" value="1"/>
</dbReference>
<reference evidence="1 2" key="1">
    <citation type="submission" date="2019-09" db="EMBL/GenBank/DDBJ databases">
        <authorList>
            <person name="Chandra G."/>
            <person name="Truman W A."/>
        </authorList>
    </citation>
    <scope>NUCLEOTIDE SEQUENCE [LARGE SCALE GENOMIC DNA]</scope>
    <source>
        <strain evidence="1">PS938</strain>
    </source>
</reference>
<dbReference type="Proteomes" id="UP000327191">
    <property type="component" value="Unassembled WGS sequence"/>
</dbReference>
<sequence>MPRPLLLLVFIHKDLSDYKTNELYENHFNWLSEEFETLSGRPFAIIFIPPSDAPTLSDHSYKIDTPEQALHDWYLKVEEQKMTYTYGSYDDHTRKFLLLTRDNLNSSTAGIASPKGYCAISSIRGNQTPAHEAGHMFGATHEDYEVYYNGWWDETIMAPGTGFSALRGDAKRFSDKNRENIRNYLEEYA</sequence>
<proteinExistence type="predicted"/>
<dbReference type="GO" id="GO:0008237">
    <property type="term" value="F:metallopeptidase activity"/>
    <property type="evidence" value="ECO:0007669"/>
    <property type="project" value="InterPro"/>
</dbReference>
<dbReference type="Gene3D" id="3.40.390.10">
    <property type="entry name" value="Collagenase (Catalytic Domain)"/>
    <property type="match status" value="1"/>
</dbReference>
<dbReference type="AlphaFoldDB" id="A0A5E7RZE1"/>
<name>A0A5E7RZE1_PSEFL</name>
<evidence type="ECO:0000313" key="1">
    <source>
        <dbReference type="EMBL" id="VVP79369.1"/>
    </source>
</evidence>
<dbReference type="InterPro" id="IPR024079">
    <property type="entry name" value="MetalloPept_cat_dom_sf"/>
</dbReference>